<evidence type="ECO:0000313" key="3">
    <source>
        <dbReference type="Proteomes" id="UP000265520"/>
    </source>
</evidence>
<comment type="caution">
    <text evidence="2">The sequence shown here is derived from an EMBL/GenBank/DDBJ whole genome shotgun (WGS) entry which is preliminary data.</text>
</comment>
<feature type="region of interest" description="Disordered" evidence="1">
    <location>
        <begin position="1"/>
        <end position="33"/>
    </location>
</feature>
<feature type="non-terminal residue" evidence="2">
    <location>
        <position position="33"/>
    </location>
</feature>
<protein>
    <submittedName>
        <fullName evidence="2">Uncharacterized protein</fullName>
    </submittedName>
</protein>
<evidence type="ECO:0000313" key="2">
    <source>
        <dbReference type="EMBL" id="MCI65205.1"/>
    </source>
</evidence>
<dbReference type="EMBL" id="LXQA010671458">
    <property type="protein sequence ID" value="MCI65205.1"/>
    <property type="molecule type" value="Genomic_DNA"/>
</dbReference>
<evidence type="ECO:0000256" key="1">
    <source>
        <dbReference type="SAM" id="MobiDB-lite"/>
    </source>
</evidence>
<sequence length="33" mass="3782">MKHQHYKLLDRAKRSTLARLAPQPVAKATPARQ</sequence>
<dbReference type="Proteomes" id="UP000265520">
    <property type="component" value="Unassembled WGS sequence"/>
</dbReference>
<organism evidence="2 3">
    <name type="scientific">Trifolium medium</name>
    <dbReference type="NCBI Taxonomy" id="97028"/>
    <lineage>
        <taxon>Eukaryota</taxon>
        <taxon>Viridiplantae</taxon>
        <taxon>Streptophyta</taxon>
        <taxon>Embryophyta</taxon>
        <taxon>Tracheophyta</taxon>
        <taxon>Spermatophyta</taxon>
        <taxon>Magnoliopsida</taxon>
        <taxon>eudicotyledons</taxon>
        <taxon>Gunneridae</taxon>
        <taxon>Pentapetalae</taxon>
        <taxon>rosids</taxon>
        <taxon>fabids</taxon>
        <taxon>Fabales</taxon>
        <taxon>Fabaceae</taxon>
        <taxon>Papilionoideae</taxon>
        <taxon>50 kb inversion clade</taxon>
        <taxon>NPAAA clade</taxon>
        <taxon>Hologalegina</taxon>
        <taxon>IRL clade</taxon>
        <taxon>Trifolieae</taxon>
        <taxon>Trifolium</taxon>
    </lineage>
</organism>
<keyword evidence="3" id="KW-1185">Reference proteome</keyword>
<dbReference type="AlphaFoldDB" id="A0A392TZE8"/>
<name>A0A392TZE8_9FABA</name>
<reference evidence="2 3" key="1">
    <citation type="journal article" date="2018" name="Front. Plant Sci.">
        <title>Red Clover (Trifolium pratense) and Zigzag Clover (T. medium) - A Picture of Genomic Similarities and Differences.</title>
        <authorList>
            <person name="Dluhosova J."/>
            <person name="Istvanek J."/>
            <person name="Nedelnik J."/>
            <person name="Repkova J."/>
        </authorList>
    </citation>
    <scope>NUCLEOTIDE SEQUENCE [LARGE SCALE GENOMIC DNA]</scope>
    <source>
        <strain evidence="3">cv. 10/8</strain>
        <tissue evidence="2">Leaf</tissue>
    </source>
</reference>
<accession>A0A392TZE8</accession>
<proteinExistence type="predicted"/>